<proteinExistence type="inferred from homology"/>
<evidence type="ECO:0000256" key="3">
    <source>
        <dbReference type="ARBA" id="ARBA00022692"/>
    </source>
</evidence>
<dbReference type="InterPro" id="IPR038330">
    <property type="entry name" value="TspO/MBR-related_sf"/>
</dbReference>
<dbReference type="KEGG" id="many:MANY_28640"/>
<dbReference type="FunFam" id="1.20.1260.100:FF:000001">
    <property type="entry name" value="translocator protein 2"/>
    <property type="match status" value="1"/>
</dbReference>
<organism evidence="7 8">
    <name type="scientific">Mycolicibacterium anyangense</name>
    <dbReference type="NCBI Taxonomy" id="1431246"/>
    <lineage>
        <taxon>Bacteria</taxon>
        <taxon>Bacillati</taxon>
        <taxon>Actinomycetota</taxon>
        <taxon>Actinomycetes</taxon>
        <taxon>Mycobacteriales</taxon>
        <taxon>Mycobacteriaceae</taxon>
        <taxon>Mycolicibacterium</taxon>
    </lineage>
</organism>
<evidence type="ECO:0000256" key="6">
    <source>
        <dbReference type="SAM" id="Phobius"/>
    </source>
</evidence>
<feature type="transmembrane region" description="Helical" evidence="6">
    <location>
        <begin position="51"/>
        <end position="72"/>
    </location>
</feature>
<dbReference type="AlphaFoldDB" id="A0A6N4WBE7"/>
<evidence type="ECO:0000256" key="2">
    <source>
        <dbReference type="ARBA" id="ARBA00007524"/>
    </source>
</evidence>
<keyword evidence="5 6" id="KW-0472">Membrane</keyword>
<dbReference type="GO" id="GO:0033013">
    <property type="term" value="P:tetrapyrrole metabolic process"/>
    <property type="evidence" value="ECO:0007669"/>
    <property type="project" value="UniProtKB-ARBA"/>
</dbReference>
<evidence type="ECO:0000313" key="7">
    <source>
        <dbReference type="EMBL" id="BBZ77527.1"/>
    </source>
</evidence>
<evidence type="ECO:0000313" key="8">
    <source>
        <dbReference type="Proteomes" id="UP000467249"/>
    </source>
</evidence>
<feature type="transmembrane region" description="Helical" evidence="6">
    <location>
        <begin position="108"/>
        <end position="128"/>
    </location>
</feature>
<dbReference type="PANTHER" id="PTHR10057">
    <property type="entry name" value="PERIPHERAL-TYPE BENZODIAZEPINE RECEPTOR"/>
    <property type="match status" value="1"/>
</dbReference>
<dbReference type="Proteomes" id="UP000467249">
    <property type="component" value="Chromosome"/>
</dbReference>
<keyword evidence="4 6" id="KW-1133">Transmembrane helix</keyword>
<accession>A0A6N4WBE7</accession>
<evidence type="ECO:0000256" key="4">
    <source>
        <dbReference type="ARBA" id="ARBA00022989"/>
    </source>
</evidence>
<reference evidence="7 8" key="1">
    <citation type="journal article" date="2019" name="Emerg. Microbes Infect.">
        <title>Comprehensive subspecies identification of 175 nontuberculous mycobacteria species based on 7547 genomic profiles.</title>
        <authorList>
            <person name="Matsumoto Y."/>
            <person name="Kinjo T."/>
            <person name="Motooka D."/>
            <person name="Nabeya D."/>
            <person name="Jung N."/>
            <person name="Uechi K."/>
            <person name="Horii T."/>
            <person name="Iida T."/>
            <person name="Fujita J."/>
            <person name="Nakamura S."/>
        </authorList>
    </citation>
    <scope>NUCLEOTIDE SEQUENCE [LARGE SCALE GENOMIC DNA]</scope>
    <source>
        <strain evidence="7 8">JCM 30275</strain>
    </source>
</reference>
<dbReference type="Pfam" id="PF03073">
    <property type="entry name" value="TspO_MBR"/>
    <property type="match status" value="1"/>
</dbReference>
<dbReference type="Gene3D" id="1.20.1260.100">
    <property type="entry name" value="TspO/MBR protein"/>
    <property type="match status" value="1"/>
</dbReference>
<comment type="similarity">
    <text evidence="2">Belongs to the TspO/BZRP family.</text>
</comment>
<dbReference type="GO" id="GO:0016020">
    <property type="term" value="C:membrane"/>
    <property type="evidence" value="ECO:0007669"/>
    <property type="project" value="UniProtKB-SubCell"/>
</dbReference>
<comment type="subcellular location">
    <subcellularLocation>
        <location evidence="1">Membrane</location>
        <topology evidence="1">Multi-pass membrane protein</topology>
    </subcellularLocation>
</comment>
<dbReference type="CDD" id="cd15904">
    <property type="entry name" value="TSPO_MBR"/>
    <property type="match status" value="1"/>
</dbReference>
<dbReference type="PANTHER" id="PTHR10057:SF0">
    <property type="entry name" value="TRANSLOCATOR PROTEIN"/>
    <property type="match status" value="1"/>
</dbReference>
<keyword evidence="3 6" id="KW-0812">Transmembrane</keyword>
<protein>
    <submittedName>
        <fullName evidence="7">Tryptophan-rich sensory protein</fullName>
    </submittedName>
</protein>
<evidence type="ECO:0000256" key="5">
    <source>
        <dbReference type="ARBA" id="ARBA00023136"/>
    </source>
</evidence>
<sequence length="132" mass="14145">METWYPTLKKPPFNPPNAAFPIAWTTLYADIAVTSAAAIDRYRADGQDSKANAYIAALGTNLVLNAGWSWLFFGKKKVGASVLGAGALAISSADLARRAGGADPKLGVALAPYPLWCSFATLLSSEIWRRNR</sequence>
<dbReference type="PIRSF" id="PIRSF005859">
    <property type="entry name" value="PBR"/>
    <property type="match status" value="1"/>
</dbReference>
<name>A0A6N4WBE7_9MYCO</name>
<dbReference type="InterPro" id="IPR004307">
    <property type="entry name" value="TspO_MBR"/>
</dbReference>
<feature type="transmembrane region" description="Helical" evidence="6">
    <location>
        <begin position="20"/>
        <end position="39"/>
    </location>
</feature>
<keyword evidence="8" id="KW-1185">Reference proteome</keyword>
<dbReference type="EMBL" id="AP022620">
    <property type="protein sequence ID" value="BBZ77527.1"/>
    <property type="molecule type" value="Genomic_DNA"/>
</dbReference>
<gene>
    <name evidence="7" type="ORF">MANY_28640</name>
</gene>
<evidence type="ECO:0000256" key="1">
    <source>
        <dbReference type="ARBA" id="ARBA00004141"/>
    </source>
</evidence>